<dbReference type="SUPFAM" id="SSF52833">
    <property type="entry name" value="Thioredoxin-like"/>
    <property type="match status" value="1"/>
</dbReference>
<name>A0A0M3IQF4_ASCLU</name>
<evidence type="ECO:0000313" key="8">
    <source>
        <dbReference type="WBParaSite" id="ALUE_0002098201-mRNA-1"/>
    </source>
</evidence>
<keyword evidence="2 4" id="KW-0575">Peroxidase</keyword>
<feature type="compositionally biased region" description="Basic residues" evidence="5">
    <location>
        <begin position="27"/>
        <end position="47"/>
    </location>
</feature>
<feature type="region of interest" description="Disordered" evidence="5">
    <location>
        <begin position="399"/>
        <end position="427"/>
    </location>
</feature>
<dbReference type="InterPro" id="IPR000889">
    <property type="entry name" value="Glutathione_peroxidase"/>
</dbReference>
<evidence type="ECO:0000313" key="7">
    <source>
        <dbReference type="Proteomes" id="UP000036681"/>
    </source>
</evidence>
<reference evidence="8" key="1">
    <citation type="submission" date="2017-02" db="UniProtKB">
        <authorList>
            <consortium name="WormBaseParasite"/>
        </authorList>
    </citation>
    <scope>IDENTIFICATION</scope>
</reference>
<feature type="region of interest" description="Disordered" evidence="5">
    <location>
        <begin position="1"/>
        <end position="86"/>
    </location>
</feature>
<dbReference type="Gene3D" id="3.40.30.10">
    <property type="entry name" value="Glutaredoxin"/>
    <property type="match status" value="1"/>
</dbReference>
<dbReference type="PANTHER" id="PTHR11592">
    <property type="entry name" value="GLUTATHIONE PEROXIDASE"/>
    <property type="match status" value="1"/>
</dbReference>
<sequence>MQNQNRVPDRIDNDSGRRAKCLEQERRRKMPRRQRKKSKMPRARKTQKNAEKTKVVEPCKTVETNKRKSSGTDGSAAPNKRSKKGMKTIAVGASAEINGSVEAASQEADSIEASIISKKKTKKGSKAAALKEPMSAKAASQEADSIEASIIPKKKTKKGSKAAALKEPVSAKVDEGETMSDERQVMQEPTIQAGKQKKGAKKAAASGESSVIHQNQKKTVETAKTVTKKEEGLMINEAAEEPNREVVTQQEHEIIKVSAKNKRGAKAAEVKEQVNGEAIPQEENEITGMPEKMKKKGGSGIGETKKQANAEAVQPGDEVGGGLEKKVKKKAKAADAKKIGKTAEVEPTPEIPRKEGANEAGPIMEEVNKKKGRKQPAVEKPTGGIAVEETGEEKDVADTLTTVPPKPKRGRKPATTKKQVNAVNSETEQPSSTIYDFTVKDADDNDVSLAKYKGHPVLIVNVASRCGHTKKNYTQLKELYDKYKEQGLRIATFPCNQFGGQEPGVAAEIKRNIAEKYGFEPDFYAKIAVNGAGADPLYKFLKNEQGNNEAVKWNFAKFLVDKDGYVVIVLISSSSFFSDFQMRRSRCSL</sequence>
<evidence type="ECO:0000256" key="2">
    <source>
        <dbReference type="ARBA" id="ARBA00022559"/>
    </source>
</evidence>
<dbReference type="InterPro" id="IPR036249">
    <property type="entry name" value="Thioredoxin-like_sf"/>
</dbReference>
<keyword evidence="7" id="KW-1185">Reference proteome</keyword>
<dbReference type="FunFam" id="3.40.30.10:FF:000025">
    <property type="entry name" value="Glutathione peroxidase"/>
    <property type="match status" value="1"/>
</dbReference>
<dbReference type="PROSITE" id="PS51355">
    <property type="entry name" value="GLUTATHIONE_PEROXID_3"/>
    <property type="match status" value="1"/>
</dbReference>
<evidence type="ECO:0000256" key="4">
    <source>
        <dbReference type="RuleBase" id="RU000499"/>
    </source>
</evidence>
<feature type="compositionally biased region" description="Basic and acidic residues" evidence="5">
    <location>
        <begin position="48"/>
        <end position="57"/>
    </location>
</feature>
<dbReference type="PROSITE" id="PS00460">
    <property type="entry name" value="GLUTATHIONE_PEROXID_1"/>
    <property type="match status" value="1"/>
</dbReference>
<feature type="compositionally biased region" description="Basic residues" evidence="5">
    <location>
        <begin position="406"/>
        <end position="415"/>
    </location>
</feature>
<dbReference type="GO" id="GO:0004601">
    <property type="term" value="F:peroxidase activity"/>
    <property type="evidence" value="ECO:0007669"/>
    <property type="project" value="UniProtKB-KW"/>
</dbReference>
<evidence type="ECO:0000256" key="1">
    <source>
        <dbReference type="ARBA" id="ARBA00006926"/>
    </source>
</evidence>
<feature type="region of interest" description="Disordered" evidence="5">
    <location>
        <begin position="258"/>
        <end position="381"/>
    </location>
</feature>
<proteinExistence type="inferred from homology"/>
<organism evidence="7 8">
    <name type="scientific">Ascaris lumbricoides</name>
    <name type="common">Giant roundworm</name>
    <dbReference type="NCBI Taxonomy" id="6252"/>
    <lineage>
        <taxon>Eukaryota</taxon>
        <taxon>Metazoa</taxon>
        <taxon>Ecdysozoa</taxon>
        <taxon>Nematoda</taxon>
        <taxon>Chromadorea</taxon>
        <taxon>Rhabditida</taxon>
        <taxon>Spirurina</taxon>
        <taxon>Ascaridomorpha</taxon>
        <taxon>Ascaridoidea</taxon>
        <taxon>Ascarididae</taxon>
        <taxon>Ascaris</taxon>
    </lineage>
</organism>
<feature type="compositionally biased region" description="Polar residues" evidence="5">
    <location>
        <begin position="416"/>
        <end position="427"/>
    </location>
</feature>
<dbReference type="InterPro" id="IPR013766">
    <property type="entry name" value="Thioredoxin_domain"/>
</dbReference>
<evidence type="ECO:0000256" key="5">
    <source>
        <dbReference type="SAM" id="MobiDB-lite"/>
    </source>
</evidence>
<dbReference type="PRINTS" id="PR01011">
    <property type="entry name" value="GLUTPROXDASE"/>
</dbReference>
<dbReference type="WBParaSite" id="ALUE_0002098201-mRNA-1">
    <property type="protein sequence ID" value="ALUE_0002098201-mRNA-1"/>
    <property type="gene ID" value="ALUE_0002098201"/>
</dbReference>
<evidence type="ECO:0000259" key="6">
    <source>
        <dbReference type="PROSITE" id="PS51352"/>
    </source>
</evidence>
<protein>
    <recommendedName>
        <fullName evidence="4">Glutathione peroxidase</fullName>
    </recommendedName>
</protein>
<dbReference type="GO" id="GO:0006979">
    <property type="term" value="P:response to oxidative stress"/>
    <property type="evidence" value="ECO:0007669"/>
    <property type="project" value="InterPro"/>
</dbReference>
<accession>A0A0M3IQF4</accession>
<feature type="domain" description="Thioredoxin" evidence="6">
    <location>
        <begin position="428"/>
        <end position="589"/>
    </location>
</feature>
<dbReference type="AlphaFoldDB" id="A0A0M3IQF4"/>
<dbReference type="CDD" id="cd00340">
    <property type="entry name" value="GSH_Peroxidase"/>
    <property type="match status" value="1"/>
</dbReference>
<dbReference type="Pfam" id="PF00255">
    <property type="entry name" value="GSHPx"/>
    <property type="match status" value="1"/>
</dbReference>
<dbReference type="Proteomes" id="UP000036681">
    <property type="component" value="Unplaced"/>
</dbReference>
<feature type="compositionally biased region" description="Basic and acidic residues" evidence="5">
    <location>
        <begin position="7"/>
        <end position="26"/>
    </location>
</feature>
<dbReference type="PANTHER" id="PTHR11592:SF134">
    <property type="entry name" value="PHOSPHOLIPID HYDROPEROXIDE GLUTATHIONE PEROXIDASE"/>
    <property type="match status" value="1"/>
</dbReference>
<feature type="compositionally biased region" description="Basic and acidic residues" evidence="5">
    <location>
        <begin position="332"/>
        <end position="344"/>
    </location>
</feature>
<comment type="similarity">
    <text evidence="1 4">Belongs to the glutathione peroxidase family.</text>
</comment>
<evidence type="ECO:0000256" key="3">
    <source>
        <dbReference type="ARBA" id="ARBA00023002"/>
    </source>
</evidence>
<keyword evidence="3 4" id="KW-0560">Oxidoreductase</keyword>
<dbReference type="PROSITE" id="PS51352">
    <property type="entry name" value="THIOREDOXIN_2"/>
    <property type="match status" value="1"/>
</dbReference>
<feature type="region of interest" description="Disordered" evidence="5">
    <location>
        <begin position="118"/>
        <end position="225"/>
    </location>
</feature>
<dbReference type="InterPro" id="IPR029759">
    <property type="entry name" value="GPX_AS"/>
</dbReference>
<feature type="compositionally biased region" description="Basic and acidic residues" evidence="5">
    <location>
        <begin position="172"/>
        <end position="185"/>
    </location>
</feature>